<dbReference type="NCBIfam" id="NF033748">
    <property type="entry name" value="class_F_sortase"/>
    <property type="match status" value="1"/>
</dbReference>
<dbReference type="Pfam" id="PF04203">
    <property type="entry name" value="Sortase"/>
    <property type="match status" value="1"/>
</dbReference>
<dbReference type="Gene3D" id="2.40.260.10">
    <property type="entry name" value="Sortase"/>
    <property type="match status" value="1"/>
</dbReference>
<name>A0A3D9T1G0_9ACTN</name>
<dbReference type="CDD" id="cd05829">
    <property type="entry name" value="Sortase_F"/>
    <property type="match status" value="1"/>
</dbReference>
<dbReference type="InterPro" id="IPR023365">
    <property type="entry name" value="Sortase_dom-sf"/>
</dbReference>
<evidence type="ECO:0000313" key="2">
    <source>
        <dbReference type="EMBL" id="REF00154.1"/>
    </source>
</evidence>
<dbReference type="RefSeq" id="WP_245974610.1">
    <property type="nucleotide sequence ID" value="NZ_QTTT01000001.1"/>
</dbReference>
<comment type="caution">
    <text evidence="2">The sequence shown here is derived from an EMBL/GenBank/DDBJ whole genome shotgun (WGS) entry which is preliminary data.</text>
</comment>
<accession>A0A3D9T1G0</accession>
<evidence type="ECO:0000256" key="1">
    <source>
        <dbReference type="ARBA" id="ARBA00022801"/>
    </source>
</evidence>
<sequence>MAVPSGGRALTAIGLAVLVAVAAGGTRGSDDRPPERRYDGPRALWHIPDGASLPASDPVRVEIPRLGVRASVMEVGKNPDGTVEVPPLRRAELVGWYRHGPAPGSRGSAVLLGHYDDLRGPAAFHRLGGVRRGDVVLVPRRDRTVARFRVDATERVRKTGFPARRVYGSVRYAGLRLVTCGGAYDRRERSYRDNLIVHAHLVGVSP</sequence>
<dbReference type="InterPro" id="IPR042001">
    <property type="entry name" value="Sortase_F"/>
</dbReference>
<protein>
    <submittedName>
        <fullName evidence="2">Sortase family protein</fullName>
    </submittedName>
</protein>
<keyword evidence="3" id="KW-1185">Reference proteome</keyword>
<dbReference type="SUPFAM" id="SSF63817">
    <property type="entry name" value="Sortase"/>
    <property type="match status" value="1"/>
</dbReference>
<keyword evidence="1" id="KW-0378">Hydrolase</keyword>
<evidence type="ECO:0000313" key="3">
    <source>
        <dbReference type="Proteomes" id="UP000256661"/>
    </source>
</evidence>
<organism evidence="2 3">
    <name type="scientific">Thermomonospora umbrina</name>
    <dbReference type="NCBI Taxonomy" id="111806"/>
    <lineage>
        <taxon>Bacteria</taxon>
        <taxon>Bacillati</taxon>
        <taxon>Actinomycetota</taxon>
        <taxon>Actinomycetes</taxon>
        <taxon>Streptosporangiales</taxon>
        <taxon>Thermomonosporaceae</taxon>
        <taxon>Thermomonospora</taxon>
    </lineage>
</organism>
<dbReference type="Proteomes" id="UP000256661">
    <property type="component" value="Unassembled WGS sequence"/>
</dbReference>
<dbReference type="EMBL" id="QTTT01000001">
    <property type="protein sequence ID" value="REF00154.1"/>
    <property type="molecule type" value="Genomic_DNA"/>
</dbReference>
<reference evidence="2 3" key="1">
    <citation type="submission" date="2018-08" db="EMBL/GenBank/DDBJ databases">
        <title>Sequencing the genomes of 1000 actinobacteria strains.</title>
        <authorList>
            <person name="Klenk H.-P."/>
        </authorList>
    </citation>
    <scope>NUCLEOTIDE SEQUENCE [LARGE SCALE GENOMIC DNA]</scope>
    <source>
        <strain evidence="2 3">DSM 43927</strain>
    </source>
</reference>
<dbReference type="InterPro" id="IPR005754">
    <property type="entry name" value="Sortase"/>
</dbReference>
<dbReference type="GO" id="GO:0016787">
    <property type="term" value="F:hydrolase activity"/>
    <property type="evidence" value="ECO:0007669"/>
    <property type="project" value="UniProtKB-KW"/>
</dbReference>
<dbReference type="AlphaFoldDB" id="A0A3D9T1G0"/>
<proteinExistence type="predicted"/>
<gene>
    <name evidence="2" type="ORF">DFJ69_5682</name>
</gene>